<dbReference type="Gene3D" id="2.40.30.70">
    <property type="entry name" value="YaeB-like"/>
    <property type="match status" value="1"/>
</dbReference>
<evidence type="ECO:0000256" key="2">
    <source>
        <dbReference type="ARBA" id="ARBA00033753"/>
    </source>
</evidence>
<dbReference type="Proteomes" id="UP000001916">
    <property type="component" value="Chromosome"/>
</dbReference>
<dbReference type="PANTHER" id="PTHR12818">
    <property type="entry name" value="TRNA (ADENINE(37)-N6)-METHYLTRANSFERASE"/>
    <property type="match status" value="1"/>
</dbReference>
<feature type="domain" description="TsaA-like" evidence="3">
    <location>
        <begin position="7"/>
        <end position="138"/>
    </location>
</feature>
<dbReference type="HOGENOM" id="CLU_013458_2_0_0"/>
<dbReference type="NCBIfam" id="TIGR00104">
    <property type="entry name" value="tRNA_TsaA"/>
    <property type="match status" value="1"/>
</dbReference>
<comment type="similarity">
    <text evidence="2">Belongs to the tRNA methyltransferase O family.</text>
</comment>
<dbReference type="Pfam" id="PF01980">
    <property type="entry name" value="TrmO_N"/>
    <property type="match status" value="1"/>
</dbReference>
<dbReference type="InterPro" id="IPR040372">
    <property type="entry name" value="YaeB-like"/>
</dbReference>
<organism evidence="4 5">
    <name type="scientific">Allomeiothermus silvanus (strain ATCC 700542 / DSM 9946 / NBRC 106475 / NCIMB 13440 / VI-R2)</name>
    <name type="common">Thermus silvanus</name>
    <dbReference type="NCBI Taxonomy" id="526227"/>
    <lineage>
        <taxon>Bacteria</taxon>
        <taxon>Thermotogati</taxon>
        <taxon>Deinococcota</taxon>
        <taxon>Deinococci</taxon>
        <taxon>Thermales</taxon>
        <taxon>Thermaceae</taxon>
        <taxon>Allomeiothermus</taxon>
    </lineage>
</organism>
<dbReference type="eggNOG" id="COG1720">
    <property type="taxonomic scope" value="Bacteria"/>
</dbReference>
<evidence type="ECO:0000313" key="5">
    <source>
        <dbReference type="Proteomes" id="UP000001916"/>
    </source>
</evidence>
<dbReference type="PROSITE" id="PS51668">
    <property type="entry name" value="TSAA_2"/>
    <property type="match status" value="1"/>
</dbReference>
<dbReference type="InterPro" id="IPR036413">
    <property type="entry name" value="YaeB-like_sf"/>
</dbReference>
<evidence type="ECO:0000256" key="1">
    <source>
        <dbReference type="ARBA" id="ARBA00022691"/>
    </source>
</evidence>
<dbReference type="InterPro" id="IPR023368">
    <property type="entry name" value="UPF0066_cons_site"/>
</dbReference>
<dbReference type="EMBL" id="CP002042">
    <property type="protein sequence ID" value="ADH63452.1"/>
    <property type="molecule type" value="Genomic_DNA"/>
</dbReference>
<dbReference type="SUPFAM" id="SSF118196">
    <property type="entry name" value="YaeB-like"/>
    <property type="match status" value="1"/>
</dbReference>
<dbReference type="PANTHER" id="PTHR12818:SF0">
    <property type="entry name" value="TRNA (ADENINE(37)-N6)-METHYLTRANSFERASE"/>
    <property type="match status" value="1"/>
</dbReference>
<accession>D7BF99</accession>
<dbReference type="InterPro" id="IPR023370">
    <property type="entry name" value="TrmO-like_N"/>
</dbReference>
<dbReference type="KEGG" id="msv:Mesil_1562"/>
<protein>
    <recommendedName>
        <fullName evidence="3">TsaA-like domain-containing protein</fullName>
    </recommendedName>
</protein>
<evidence type="ECO:0000259" key="3">
    <source>
        <dbReference type="PROSITE" id="PS51668"/>
    </source>
</evidence>
<sequence>MRETVSYTPIGVVRSPFSDEAGMPIQSVAAPGVSGQVEVFEEFAEGLQDLEGFSHLILLCHLHRIREGALRVVPFLDTQPRGVFATRSPKRPNPIGFTIVRPERLEGRVLHILEHDLLDGTPVLDIKPYMPLFDVRHTEQIGWFRDRLYALGKVRSDDRFK</sequence>
<gene>
    <name evidence="4" type="ordered locus">Mesil_1562</name>
</gene>
<dbReference type="STRING" id="526227.Mesil_1562"/>
<evidence type="ECO:0000313" key="4">
    <source>
        <dbReference type="EMBL" id="ADH63452.1"/>
    </source>
</evidence>
<proteinExistence type="inferred from homology"/>
<keyword evidence="5" id="KW-1185">Reference proteome</keyword>
<name>D7BF99_ALLS1</name>
<dbReference type="CDD" id="cd09281">
    <property type="entry name" value="UPF0066"/>
    <property type="match status" value="1"/>
</dbReference>
<dbReference type="RefSeq" id="WP_013158017.1">
    <property type="nucleotide sequence ID" value="NC_014212.1"/>
</dbReference>
<dbReference type="OrthoDB" id="9804309at2"/>
<reference evidence="4 5" key="1">
    <citation type="journal article" date="2010" name="Stand. Genomic Sci.">
        <title>Complete genome sequence of Meiothermus silvanus type strain (VI-R2).</title>
        <authorList>
            <person name="Sikorski J."/>
            <person name="Tindall B.J."/>
            <person name="Lowry S."/>
            <person name="Lucas S."/>
            <person name="Nolan M."/>
            <person name="Copeland A."/>
            <person name="Glavina Del Rio T."/>
            <person name="Tice H."/>
            <person name="Cheng J.F."/>
            <person name="Han C."/>
            <person name="Pitluck S."/>
            <person name="Liolios K."/>
            <person name="Ivanova N."/>
            <person name="Mavromatis K."/>
            <person name="Mikhailova N."/>
            <person name="Pati A."/>
            <person name="Goodwin L."/>
            <person name="Chen A."/>
            <person name="Palaniappan K."/>
            <person name="Land M."/>
            <person name="Hauser L."/>
            <person name="Chang Y.J."/>
            <person name="Jeffries C.D."/>
            <person name="Rohde M."/>
            <person name="Goker M."/>
            <person name="Woyke T."/>
            <person name="Bristow J."/>
            <person name="Eisen J.A."/>
            <person name="Markowitz V."/>
            <person name="Hugenholtz P."/>
            <person name="Kyrpides N.C."/>
            <person name="Klenk H.P."/>
            <person name="Lapidus A."/>
        </authorList>
    </citation>
    <scope>NUCLEOTIDE SEQUENCE [LARGE SCALE GENOMIC DNA]</scope>
    <source>
        <strain evidence="5">ATCC 700542 / DSM 9946 / VI-R2</strain>
    </source>
</reference>
<dbReference type="PROSITE" id="PS01318">
    <property type="entry name" value="TSAA_1"/>
    <property type="match status" value="1"/>
</dbReference>
<dbReference type="InterPro" id="IPR036414">
    <property type="entry name" value="YaeB_N_sf"/>
</dbReference>
<keyword evidence="1" id="KW-0949">S-adenosyl-L-methionine</keyword>
<dbReference type="AlphaFoldDB" id="D7BF99"/>